<dbReference type="RefSeq" id="XP_031915889.1">
    <property type="nucleotide sequence ID" value="XM_032054012.1"/>
</dbReference>
<dbReference type="GeneID" id="43638222"/>
<keyword evidence="2" id="KW-1185">Reference proteome</keyword>
<accession>A0A5N6SYR9</accession>
<dbReference type="EMBL" id="ML743564">
    <property type="protein sequence ID" value="KAE8139826.1"/>
    <property type="molecule type" value="Genomic_DNA"/>
</dbReference>
<gene>
    <name evidence="1" type="ORF">BDV38DRAFT_241291</name>
</gene>
<protein>
    <submittedName>
        <fullName evidence="1">Uncharacterized protein</fullName>
    </submittedName>
</protein>
<reference evidence="1 2" key="1">
    <citation type="submission" date="2019-04" db="EMBL/GenBank/DDBJ databases">
        <title>Friends and foes A comparative genomics study of 23 Aspergillus species from section Flavi.</title>
        <authorList>
            <consortium name="DOE Joint Genome Institute"/>
            <person name="Kjaerbolling I."/>
            <person name="Vesth T."/>
            <person name="Frisvad J.C."/>
            <person name="Nybo J.L."/>
            <person name="Theobald S."/>
            <person name="Kildgaard S."/>
            <person name="Isbrandt T."/>
            <person name="Kuo A."/>
            <person name="Sato A."/>
            <person name="Lyhne E.K."/>
            <person name="Kogle M.E."/>
            <person name="Wiebenga A."/>
            <person name="Kun R.S."/>
            <person name="Lubbers R.J."/>
            <person name="Makela M.R."/>
            <person name="Barry K."/>
            <person name="Chovatia M."/>
            <person name="Clum A."/>
            <person name="Daum C."/>
            <person name="Haridas S."/>
            <person name="He G."/>
            <person name="LaButti K."/>
            <person name="Lipzen A."/>
            <person name="Mondo S."/>
            <person name="Riley R."/>
            <person name="Salamov A."/>
            <person name="Simmons B.A."/>
            <person name="Magnuson J.K."/>
            <person name="Henrissat B."/>
            <person name="Mortensen U.H."/>
            <person name="Larsen T.O."/>
            <person name="Devries R.P."/>
            <person name="Grigoriev I.V."/>
            <person name="Machida M."/>
            <person name="Baker S.E."/>
            <person name="Andersen M.R."/>
        </authorList>
    </citation>
    <scope>NUCLEOTIDE SEQUENCE [LARGE SCALE GENOMIC DNA]</scope>
    <source>
        <strain evidence="1 2">CBS 117625</strain>
    </source>
</reference>
<sequence length="130" mass="14408">MAALPDYFTITLGGSLITRKNIDPDEQQIHAEVGHTDPAIFTLNNDGLLESGDWYLGRFLVEDRSLLPKRVLWHKKGGEIDVGMIQKTTIEERNGELVIRNGGAVLAVIDEKICGDLMNENPVSVEIHEA</sequence>
<dbReference type="Proteomes" id="UP000325672">
    <property type="component" value="Unassembled WGS sequence"/>
</dbReference>
<name>A0A5N6SYR9_ASPPS</name>
<dbReference type="Gene3D" id="2.80.10.50">
    <property type="match status" value="1"/>
</dbReference>
<dbReference type="AlphaFoldDB" id="A0A5N6SYR9"/>
<proteinExistence type="predicted"/>
<evidence type="ECO:0000313" key="2">
    <source>
        <dbReference type="Proteomes" id="UP000325672"/>
    </source>
</evidence>
<evidence type="ECO:0000313" key="1">
    <source>
        <dbReference type="EMBL" id="KAE8139826.1"/>
    </source>
</evidence>
<organism evidence="1 2">
    <name type="scientific">Aspergillus pseudotamarii</name>
    <dbReference type="NCBI Taxonomy" id="132259"/>
    <lineage>
        <taxon>Eukaryota</taxon>
        <taxon>Fungi</taxon>
        <taxon>Dikarya</taxon>
        <taxon>Ascomycota</taxon>
        <taxon>Pezizomycotina</taxon>
        <taxon>Eurotiomycetes</taxon>
        <taxon>Eurotiomycetidae</taxon>
        <taxon>Eurotiales</taxon>
        <taxon>Aspergillaceae</taxon>
        <taxon>Aspergillus</taxon>
        <taxon>Aspergillus subgen. Circumdati</taxon>
    </lineage>
</organism>
<dbReference type="OrthoDB" id="3439489at2759"/>